<dbReference type="HOGENOM" id="CLU_095329_0_0_9"/>
<dbReference type="AlphaFoldDB" id="G5GIY0"/>
<dbReference type="InterPro" id="IPR014825">
    <property type="entry name" value="DNA_alkylation"/>
</dbReference>
<dbReference type="eggNOG" id="COG4912">
    <property type="taxonomic scope" value="Bacteria"/>
</dbReference>
<proteinExistence type="predicted"/>
<dbReference type="Gene3D" id="1.25.10.90">
    <property type="match status" value="1"/>
</dbReference>
<dbReference type="OrthoDB" id="9784740at2"/>
<dbReference type="PANTHER" id="PTHR34070">
    <property type="entry name" value="ARMADILLO-TYPE FOLD"/>
    <property type="match status" value="1"/>
</dbReference>
<sequence>MDIFDIKIRLKELQNIKYRDFNLKLIPGIKGMKMIGVRTPELRKLSVKIMKSACCRDFLNVLPHEYFEENSLDAIIISASADFDECINELYKFLPYVDNWAVCDIISPKILSKDKKELMKHISVWLASKHTYTVRFAIGMLMSFFLDTDFKKEQLVTVADIKSDEYYIKMMQAWYFATALYKQYDETVKLIEQDMIDEDVKKKTIQKAVESYRISSEHKEYLKGFRKK</sequence>
<dbReference type="Pfam" id="PF08713">
    <property type="entry name" value="DNA_alkylation"/>
    <property type="match status" value="1"/>
</dbReference>
<dbReference type="Proteomes" id="UP000003011">
    <property type="component" value="Unassembled WGS sequence"/>
</dbReference>
<dbReference type="RefSeq" id="WP_005541205.1">
    <property type="nucleotide sequence ID" value="NZ_JH378833.1"/>
</dbReference>
<dbReference type="STRING" id="679200.HMPREF9333_01520"/>
<evidence type="ECO:0000313" key="2">
    <source>
        <dbReference type="Proteomes" id="UP000003011"/>
    </source>
</evidence>
<name>G5GIY0_9FIRM</name>
<evidence type="ECO:0000313" key="1">
    <source>
        <dbReference type="EMBL" id="EHI55384.1"/>
    </source>
</evidence>
<dbReference type="InterPro" id="IPR016024">
    <property type="entry name" value="ARM-type_fold"/>
</dbReference>
<dbReference type="EMBL" id="ACZL01000023">
    <property type="protein sequence ID" value="EHI55384.1"/>
    <property type="molecule type" value="Genomic_DNA"/>
</dbReference>
<gene>
    <name evidence="1" type="ORF">HMPREF9333_01520</name>
</gene>
<dbReference type="PATRIC" id="fig|679200.3.peg.1608"/>
<protein>
    <recommendedName>
        <fullName evidence="3">DNA alkylation repair enzyme</fullName>
    </recommendedName>
</protein>
<dbReference type="CDD" id="cd06561">
    <property type="entry name" value="AlkD_like"/>
    <property type="match status" value="1"/>
</dbReference>
<organism evidence="1 2">
    <name type="scientific">Johnsonella ignava ATCC 51276</name>
    <dbReference type="NCBI Taxonomy" id="679200"/>
    <lineage>
        <taxon>Bacteria</taxon>
        <taxon>Bacillati</taxon>
        <taxon>Bacillota</taxon>
        <taxon>Clostridia</taxon>
        <taxon>Lachnospirales</taxon>
        <taxon>Lachnospiraceae</taxon>
        <taxon>Johnsonella</taxon>
    </lineage>
</organism>
<keyword evidence="2" id="KW-1185">Reference proteome</keyword>
<accession>G5GIY0</accession>
<reference evidence="1 2" key="1">
    <citation type="submission" date="2011-08" db="EMBL/GenBank/DDBJ databases">
        <title>The Genome Sequence of Johnsonella ignava ATCC 51276.</title>
        <authorList>
            <consortium name="The Broad Institute Genome Sequencing Platform"/>
            <person name="Earl A."/>
            <person name="Ward D."/>
            <person name="Feldgarden M."/>
            <person name="Gevers D."/>
            <person name="Izard J."/>
            <person name="Blanton J.M."/>
            <person name="Baranova O.V."/>
            <person name="Dewhirst F.E."/>
            <person name="Young S.K."/>
            <person name="Zeng Q."/>
            <person name="Gargeya S."/>
            <person name="Fitzgerald M."/>
            <person name="Haas B."/>
            <person name="Abouelleil A."/>
            <person name="Alvarado L."/>
            <person name="Arachchi H.M."/>
            <person name="Berlin A."/>
            <person name="Brown A."/>
            <person name="Chapman S.B."/>
            <person name="Chen Z."/>
            <person name="Dunbar C."/>
            <person name="Freedman E."/>
            <person name="Gearin G."/>
            <person name="Gellesch M."/>
            <person name="Goldberg J."/>
            <person name="Griggs A."/>
            <person name="Gujja S."/>
            <person name="Heiman D."/>
            <person name="Howarth C."/>
            <person name="Larson L."/>
            <person name="Lui A."/>
            <person name="MacDonald P.J.P."/>
            <person name="Montmayeur A."/>
            <person name="Murphy C."/>
            <person name="Neiman D."/>
            <person name="Pearson M."/>
            <person name="Priest M."/>
            <person name="Roberts A."/>
            <person name="Saif S."/>
            <person name="Shea T."/>
            <person name="Shenoy N."/>
            <person name="Sisk P."/>
            <person name="Stolte C."/>
            <person name="Sykes S."/>
            <person name="Wortman J."/>
            <person name="Nusbaum C."/>
            <person name="Birren B."/>
        </authorList>
    </citation>
    <scope>NUCLEOTIDE SEQUENCE [LARGE SCALE GENOMIC DNA]</scope>
    <source>
        <strain evidence="1 2">ATCC 51276</strain>
    </source>
</reference>
<dbReference type="PANTHER" id="PTHR34070:SF1">
    <property type="entry name" value="DNA ALKYLATION REPAIR PROTEIN"/>
    <property type="match status" value="1"/>
</dbReference>
<dbReference type="SUPFAM" id="SSF48371">
    <property type="entry name" value="ARM repeat"/>
    <property type="match status" value="1"/>
</dbReference>
<evidence type="ECO:0008006" key="3">
    <source>
        <dbReference type="Google" id="ProtNLM"/>
    </source>
</evidence>
<comment type="caution">
    <text evidence="1">The sequence shown here is derived from an EMBL/GenBank/DDBJ whole genome shotgun (WGS) entry which is preliminary data.</text>
</comment>